<organism evidence="2 3">
    <name type="scientific">Hansschlegelia beijingensis</name>
    <dbReference type="NCBI Taxonomy" id="1133344"/>
    <lineage>
        <taxon>Bacteria</taxon>
        <taxon>Pseudomonadati</taxon>
        <taxon>Pseudomonadota</taxon>
        <taxon>Alphaproteobacteria</taxon>
        <taxon>Hyphomicrobiales</taxon>
        <taxon>Methylopilaceae</taxon>
        <taxon>Hansschlegelia</taxon>
    </lineage>
</organism>
<comment type="caution">
    <text evidence="2">The sequence shown here is derived from an EMBL/GenBank/DDBJ whole genome shotgun (WGS) entry which is preliminary data.</text>
</comment>
<dbReference type="Pfam" id="PF10276">
    <property type="entry name" value="zf-CHCC"/>
    <property type="match status" value="1"/>
</dbReference>
<evidence type="ECO:0000259" key="1">
    <source>
        <dbReference type="Pfam" id="PF10276"/>
    </source>
</evidence>
<dbReference type="InterPro" id="IPR019401">
    <property type="entry name" value="Znf_CHCC"/>
</dbReference>
<name>A0A7W6D5B3_9HYPH</name>
<evidence type="ECO:0000313" key="3">
    <source>
        <dbReference type="Proteomes" id="UP000528964"/>
    </source>
</evidence>
<reference evidence="2 3" key="1">
    <citation type="submission" date="2020-08" db="EMBL/GenBank/DDBJ databases">
        <title>Genomic Encyclopedia of Type Strains, Phase IV (KMG-IV): sequencing the most valuable type-strain genomes for metagenomic binning, comparative biology and taxonomic classification.</title>
        <authorList>
            <person name="Goeker M."/>
        </authorList>
    </citation>
    <scope>NUCLEOTIDE SEQUENCE [LARGE SCALE GENOMIC DNA]</scope>
    <source>
        <strain evidence="2 3">DSM 25481</strain>
    </source>
</reference>
<dbReference type="Proteomes" id="UP000528964">
    <property type="component" value="Unassembled WGS sequence"/>
</dbReference>
<dbReference type="AlphaFoldDB" id="A0A7W6D5B3"/>
<feature type="domain" description="Zinc finger CHCC-type" evidence="1">
    <location>
        <begin position="36"/>
        <end position="71"/>
    </location>
</feature>
<gene>
    <name evidence="2" type="ORF">GGR24_001082</name>
</gene>
<dbReference type="EMBL" id="JACIDR010000001">
    <property type="protein sequence ID" value="MBB3972449.1"/>
    <property type="molecule type" value="Genomic_DNA"/>
</dbReference>
<accession>A0A7W6D5B3</accession>
<dbReference type="Gene3D" id="2.60.260.40">
    <property type="entry name" value="q5lls5 like domains"/>
    <property type="match status" value="1"/>
</dbReference>
<proteinExistence type="predicted"/>
<evidence type="ECO:0000313" key="2">
    <source>
        <dbReference type="EMBL" id="MBB3972449.1"/>
    </source>
</evidence>
<sequence length="95" mass="10440">MRKATNVTFEEAAMAEHATPHFANDAGVSTIAIGAREFMCIGAKPPFDHPHVFLDMGSDDEIICPYCSTLYRFRADLHADQTDPAGCLWRTPTPA</sequence>
<protein>
    <submittedName>
        <fullName evidence="2">Putative Zn-finger protein</fullName>
    </submittedName>
</protein>
<keyword evidence="3" id="KW-1185">Reference proteome</keyword>